<feature type="compositionally biased region" description="Low complexity" evidence="6">
    <location>
        <begin position="14"/>
        <end position="34"/>
    </location>
</feature>
<dbReference type="InterPro" id="IPR051185">
    <property type="entry name" value="ASPM"/>
</dbReference>
<evidence type="ECO:0000256" key="6">
    <source>
        <dbReference type="SAM" id="MobiDB-lite"/>
    </source>
</evidence>
<evidence type="ECO:0000256" key="3">
    <source>
        <dbReference type="ARBA" id="ARBA00022737"/>
    </source>
</evidence>
<evidence type="ECO:0000256" key="5">
    <source>
        <dbReference type="SAM" id="Coils"/>
    </source>
</evidence>
<evidence type="ECO:0000256" key="2">
    <source>
        <dbReference type="ARBA" id="ARBA00022490"/>
    </source>
</evidence>
<organism evidence="8 9">
    <name type="scientific">Triparma retinervis</name>
    <dbReference type="NCBI Taxonomy" id="2557542"/>
    <lineage>
        <taxon>Eukaryota</taxon>
        <taxon>Sar</taxon>
        <taxon>Stramenopiles</taxon>
        <taxon>Ochrophyta</taxon>
        <taxon>Bolidophyceae</taxon>
        <taxon>Parmales</taxon>
        <taxon>Triparmaceae</taxon>
        <taxon>Triparma</taxon>
    </lineage>
</organism>
<feature type="compositionally biased region" description="Low complexity" evidence="6">
    <location>
        <begin position="70"/>
        <end position="86"/>
    </location>
</feature>
<evidence type="ECO:0000256" key="4">
    <source>
        <dbReference type="ARBA" id="ARBA00022860"/>
    </source>
</evidence>
<feature type="region of interest" description="Disordered" evidence="6">
    <location>
        <begin position="1040"/>
        <end position="1074"/>
    </location>
</feature>
<dbReference type="SMART" id="SM00239">
    <property type="entry name" value="C2"/>
    <property type="match status" value="1"/>
</dbReference>
<dbReference type="GO" id="GO:0005737">
    <property type="term" value="C:cytoplasm"/>
    <property type="evidence" value="ECO:0007669"/>
    <property type="project" value="UniProtKB-SubCell"/>
</dbReference>
<gene>
    <name evidence="8" type="ORF">TrRE_jg10914</name>
</gene>
<dbReference type="PROSITE" id="PS50096">
    <property type="entry name" value="IQ"/>
    <property type="match status" value="3"/>
</dbReference>
<feature type="region of interest" description="Disordered" evidence="6">
    <location>
        <begin position="1615"/>
        <end position="1649"/>
    </location>
</feature>
<evidence type="ECO:0000259" key="7">
    <source>
        <dbReference type="SMART" id="SM00239"/>
    </source>
</evidence>
<keyword evidence="5" id="KW-0175">Coiled coil</keyword>
<proteinExistence type="predicted"/>
<dbReference type="GO" id="GO:0005516">
    <property type="term" value="F:calmodulin binding"/>
    <property type="evidence" value="ECO:0007669"/>
    <property type="project" value="UniProtKB-KW"/>
</dbReference>
<feature type="region of interest" description="Disordered" evidence="6">
    <location>
        <begin position="130"/>
        <end position="161"/>
    </location>
</feature>
<feature type="non-terminal residue" evidence="8">
    <location>
        <position position="2245"/>
    </location>
</feature>
<keyword evidence="4" id="KW-0112">Calmodulin-binding</keyword>
<evidence type="ECO:0000256" key="1">
    <source>
        <dbReference type="ARBA" id="ARBA00004496"/>
    </source>
</evidence>
<feature type="domain" description="C2" evidence="7">
    <location>
        <begin position="860"/>
        <end position="995"/>
    </location>
</feature>
<reference evidence="8" key="1">
    <citation type="submission" date="2022-07" db="EMBL/GenBank/DDBJ databases">
        <title>Genome analysis of Parmales, a sister group of diatoms, reveals the evolutionary specialization of diatoms from phago-mixotrophs to photoautotrophs.</title>
        <authorList>
            <person name="Ban H."/>
            <person name="Sato S."/>
            <person name="Yoshikawa S."/>
            <person name="Kazumasa Y."/>
            <person name="Nakamura Y."/>
            <person name="Ichinomiya M."/>
            <person name="Saitoh K."/>
            <person name="Sato N."/>
            <person name="Blanc-Mathieu R."/>
            <person name="Endo H."/>
            <person name="Kuwata A."/>
            <person name="Ogata H."/>
        </authorList>
    </citation>
    <scope>NUCLEOTIDE SEQUENCE</scope>
</reference>
<dbReference type="PANTHER" id="PTHR22706">
    <property type="entry name" value="ASSEMBLY FACTOR FOR SPINDLE MICROTUBULES"/>
    <property type="match status" value="1"/>
</dbReference>
<accession>A0A9W6Z8H1</accession>
<dbReference type="GO" id="GO:0051295">
    <property type="term" value="P:establishment of meiotic spindle localization"/>
    <property type="evidence" value="ECO:0007669"/>
    <property type="project" value="TreeGrafter"/>
</dbReference>
<dbReference type="OrthoDB" id="206721at2759"/>
<evidence type="ECO:0000313" key="9">
    <source>
        <dbReference type="Proteomes" id="UP001165082"/>
    </source>
</evidence>
<feature type="coiled-coil region" evidence="5">
    <location>
        <begin position="1825"/>
        <end position="1924"/>
    </location>
</feature>
<dbReference type="GO" id="GO:0000922">
    <property type="term" value="C:spindle pole"/>
    <property type="evidence" value="ECO:0007669"/>
    <property type="project" value="TreeGrafter"/>
</dbReference>
<dbReference type="Proteomes" id="UP001165082">
    <property type="component" value="Unassembled WGS sequence"/>
</dbReference>
<dbReference type="EMBL" id="BRXZ01000518">
    <property type="protein sequence ID" value="GMH46508.1"/>
    <property type="molecule type" value="Genomic_DNA"/>
</dbReference>
<feature type="compositionally biased region" description="Polar residues" evidence="6">
    <location>
        <begin position="46"/>
        <end position="55"/>
    </location>
</feature>
<name>A0A9W6Z8H1_9STRA</name>
<feature type="compositionally biased region" description="Acidic residues" evidence="6">
    <location>
        <begin position="139"/>
        <end position="161"/>
    </location>
</feature>
<comment type="subcellular location">
    <subcellularLocation>
        <location evidence="1">Cytoplasm</location>
    </subcellularLocation>
</comment>
<feature type="compositionally biased region" description="Acidic residues" evidence="6">
    <location>
        <begin position="1042"/>
        <end position="1064"/>
    </location>
</feature>
<keyword evidence="9" id="KW-1185">Reference proteome</keyword>
<dbReference type="InterPro" id="IPR000008">
    <property type="entry name" value="C2_dom"/>
</dbReference>
<dbReference type="SMART" id="SM00015">
    <property type="entry name" value="IQ"/>
    <property type="match status" value="4"/>
</dbReference>
<comment type="caution">
    <text evidence="8">The sequence shown here is derived from an EMBL/GenBank/DDBJ whole genome shotgun (WGS) entry which is preliminary data.</text>
</comment>
<evidence type="ECO:0000313" key="8">
    <source>
        <dbReference type="EMBL" id="GMH46508.1"/>
    </source>
</evidence>
<keyword evidence="3" id="KW-0677">Repeat</keyword>
<dbReference type="GO" id="GO:0000278">
    <property type="term" value="P:mitotic cell cycle"/>
    <property type="evidence" value="ECO:0007669"/>
    <property type="project" value="TreeGrafter"/>
</dbReference>
<dbReference type="PANTHER" id="PTHR22706:SF1">
    <property type="entry name" value="ASSEMBLY FACTOR FOR SPINDLE MICROTUBULES"/>
    <property type="match status" value="1"/>
</dbReference>
<dbReference type="InterPro" id="IPR000048">
    <property type="entry name" value="IQ_motif_EF-hand-BS"/>
</dbReference>
<feature type="region of interest" description="Disordered" evidence="6">
    <location>
        <begin position="1"/>
        <end position="110"/>
    </location>
</feature>
<protein>
    <recommendedName>
        <fullName evidence="7">C2 domain-containing protein</fullName>
    </recommendedName>
</protein>
<sequence>MSDLAGPTLNEIMDGASTSTGGSTTPSDGSVGPTIGDLISPHGLGETTSASATSVENEEITSDEPNNNMSSSSALPSTSSGPTSTPGVFESKLPGTEGQPMLHTSTPSGSEAEIAGITASAAKALLMTPSPNKIHTFSDEEVEEEEEEEEEEAGEIEDEEGEIEIVQEGLDMSSKPTVFHTEVSAEPLLYSPGVTFLRTFPLRTLLPSSPECSVTLKLQAMAHDDTLQIPYSELAFSYDGGRGEGARRGVIVIDVEGGRGKGFNAQPKPVKLQSKQTNVSLAKGKKPQKSTIWEDRRFVKKSKNNPGPNKTSAPAEATVTECKAVVTTTITGETHETEYAVTDGGEVKWEAGRGLEIPSPDVSFDIVRVKVFRKSESGEEEEVGSRDVTVKKFMAEDADLTAAEDDSQQEQLKVTRWRSIHKSQGGSRRGIPSRPVGEVNVGGTVWGVEDPEPDNESDWAYFATSDGLQAPLLTTKAPTAFATTMLPADTVTNPTSNIENEHMKALLNEPNMYTGAISVKVIGVAHLRSSWISGRIKVRTKLEPGGWNAETSFKGKKRSKATTVSDGYTRVGEGARFKIDWSARETKVPYVSFEILPEEDEEAALKASIDISSIVRGGGRATEWIVVGDSNAAIGVDLNYTPANIPPTTPSDNQSVEERLSAIMPVGFEHLSSRMHKTVKRGGQGGGSVHFELMKYITVKRWSEGRRSPLVPRQVCAWIGITKGAGGAIEGEETVMAMITDLGDGVNLNFGSKGVLLPLADSGIGRVVKVEIRDGEGEGYRVLAEGTVHVTDEVIAGKGLTTRPGLQPMTVGKGEKVGYLQAQLQFLPGQASTNKVAAKADSSEPPAQEIKAIAVTAGPTLNVKVEGARDLRCPGWPGRKEPFVEVEMVAWDKDEDGRRIKVDGGRGVTQLADTNILGYTEGGLAEWNETLKLSIPPCLMAGEAKERETEETRGMLIVKMRGSARIKDGQPVVIGECRVPVPWEVIRRGKKKSIWCTIREGEDGEGVWELGNPNGGTGGRRGEVRLSLSAEGIASEATEAFRDDDDEEMEGFDSEEEEWGEEGQEDKKKMNAGSGPGLLVVQVTNLEISRNGERQMLKPKSIELGFNGSGKEEGDWVGAENVNPELPSELHTQSPTKASKGSRLNLMRSGEFGSDKLTFEINEDVVNQSRPVCMPVPFFKKGASVAVKVLARSGMAFYNTKLDASTVIAAQGQEVEEWTPLNPSVEPITGLQYGDTPEKGVGRPAFGRARLNLRYVPHTAGTVKINIRQVVLSEYVGRIGGKKELFVRARIVPGGEWTTTKVVVCDFRRDKTATFNELVRLPIDTTKLPVRNDGVAPGVELTLFDNKPGVLYNVIGEGILTLPAVLCKGLEGSTGVEDTRGESKRIILMDTLSGKGGGLDGTDIVKDAGGIDVVVDYSHERVPTSAMGGEEDEDEDGIGIDRVLRIAAAESKLKGLFWNLAQGGKIERKSLMGAIGDKKQPWGRFLAELRGVKVSVEDGGGVLAVNAAEEIGRVFEFDEPSIGKRGLKNEQVTWEEWLAYLETLRVNGWKNGGGVDVGVARRNLMAARAGTAMRTRKGKRDEDIEEIVLDEIERGVEEEEGEEEERAYEFRSGRRIVQGPPSSPARGNYLGMFPKSRGKRKIKNSGIDPISGLPYTESDYKRMDAEDNRKRLATLQKEMLMKEAGVEVEQLKVKNSQLRIRLKKEIDKRRHAKASGAVKDGRAKRLLNAEIELAVRAKGGNFGGGGAAVYGITEEGGGVSDDVRVVHLEEVNSMLRRSLRGFKGEWDSMVGKVKEMEEATEGAGEEATGKGRVNEEKMTMQSEKLVEAELEKSRLGMQMESMKAENSQLRTEKLTLARRASRAVEGEKTANAGLTIERKRTDQLTSELERARQVIAAYEREALHRNAEQKLAVLAAARERARREADSRSKLAVQKAQDEASRVLQNRVKGWKAKREFKKEKERVVKVQSLIRSAGERKKYKARLKEETSAASILQRRIRGTKVRKSHKAQRVASVPMQALWRMAVVRTKMNLVLAKYKRGRVEAATRIQGARRSQLGVNRFREIRAGVVKVQGLARMRAGMKAWKKVLGAVVIMQSCIRVGKGRRVVKDMMKAETTGALVAALDRIEMVGEGGEEDHELIIGLLEKCNEKGVGEDDEFYRRGVEKKEWFEKQFEALEELVVVCIGGDMEKIKEAIEGAEDSGVSVGDKRLVRGYRRLQDLEVEAAVRSVGEAVGEGREGREVGRL</sequence>
<feature type="coiled-coil region" evidence="5">
    <location>
        <begin position="1681"/>
        <end position="1708"/>
    </location>
</feature>
<dbReference type="GO" id="GO:0007051">
    <property type="term" value="P:spindle organization"/>
    <property type="evidence" value="ECO:0007669"/>
    <property type="project" value="TreeGrafter"/>
</dbReference>
<feature type="region of interest" description="Disordered" evidence="6">
    <location>
        <begin position="419"/>
        <end position="438"/>
    </location>
</feature>
<keyword evidence="2" id="KW-0963">Cytoplasm</keyword>